<accession>A0A2N7VFF3</accession>
<dbReference type="EMBL" id="PNYA01000028">
    <property type="protein sequence ID" value="PMS15876.1"/>
    <property type="molecule type" value="Genomic_DNA"/>
</dbReference>
<organism evidence="3 4">
    <name type="scientific">Trinickia dabaoshanensis</name>
    <dbReference type="NCBI Taxonomy" id="564714"/>
    <lineage>
        <taxon>Bacteria</taxon>
        <taxon>Pseudomonadati</taxon>
        <taxon>Pseudomonadota</taxon>
        <taxon>Betaproteobacteria</taxon>
        <taxon>Burkholderiales</taxon>
        <taxon>Burkholderiaceae</taxon>
        <taxon>Trinickia</taxon>
    </lineage>
</organism>
<dbReference type="InterPro" id="IPR050879">
    <property type="entry name" value="Acyltransferase_3"/>
</dbReference>
<gene>
    <name evidence="3" type="ORF">C0Z18_25725</name>
</gene>
<dbReference type="Proteomes" id="UP000235616">
    <property type="component" value="Unassembled WGS sequence"/>
</dbReference>
<dbReference type="GO" id="GO:0016747">
    <property type="term" value="F:acyltransferase activity, transferring groups other than amino-acyl groups"/>
    <property type="evidence" value="ECO:0007669"/>
    <property type="project" value="InterPro"/>
</dbReference>
<dbReference type="Pfam" id="PF01757">
    <property type="entry name" value="Acyl_transf_3"/>
    <property type="match status" value="1"/>
</dbReference>
<keyword evidence="1" id="KW-0472">Membrane</keyword>
<feature type="transmembrane region" description="Helical" evidence="1">
    <location>
        <begin position="40"/>
        <end position="59"/>
    </location>
</feature>
<keyword evidence="4" id="KW-1185">Reference proteome</keyword>
<evidence type="ECO:0000313" key="4">
    <source>
        <dbReference type="Proteomes" id="UP000235616"/>
    </source>
</evidence>
<comment type="caution">
    <text evidence="3">The sequence shown here is derived from an EMBL/GenBank/DDBJ whole genome shotgun (WGS) entry which is preliminary data.</text>
</comment>
<sequence length="412" mass="45804">MAFSHKNLEIERLRAIAVLMTILVHTPFKQLFHPQLYSSFTGVDLFFVISGFVVTLSFLPTLPKEPPATAIARIESCKYAIIGFYLRRLFRIAPSAFFYIVLYWVAAILMKDSGSNADIARPGDIVREGVAFAAGIYNYASAAGAVPRNLWHYYSLSIEEHFYLLAPLLLVLCGRTSYRLVACAVGVGIVLFVARPMTSGSIATLSHTRFDELFDGVIVALLVEKYRPSSVWRAETLLAAAPAALVALMGRPWARAAFKTSVGLLLCAVLILLPGVLNTDILGGDSHAFYFSSAAFCGYALVSTMLVVLASLERGWIMQIPILAPVLEYVGSRSYSLYLGHVLLIEVYNDLYFRFYEHIPDFFKLTRPGYALQFALFLVIAMLLAELTYRFVETPFRRVGTTVVRSLREQAA</sequence>
<protein>
    <recommendedName>
        <fullName evidence="2">Acyltransferase 3 domain-containing protein</fullName>
    </recommendedName>
</protein>
<feature type="transmembrane region" description="Helical" evidence="1">
    <location>
        <begin position="289"/>
        <end position="310"/>
    </location>
</feature>
<dbReference type="AlphaFoldDB" id="A0A2N7VFF3"/>
<feature type="transmembrane region" description="Helical" evidence="1">
    <location>
        <begin position="370"/>
        <end position="389"/>
    </location>
</feature>
<keyword evidence="1" id="KW-0812">Transmembrane</keyword>
<reference evidence="3 4" key="1">
    <citation type="submission" date="2018-01" db="EMBL/GenBank/DDBJ databases">
        <title>Whole genome analyses suggest that Burkholderia sensu lato contains two further novel genera in the rhizoxinica-symbiotica group Mycetohabitans gen. nov., and Trinickia gen. nov.: implications for the evolution of diazotrophy and nodulation in the Burkholderiaceae.</title>
        <authorList>
            <person name="Estrada-de los Santos P."/>
            <person name="Palmer M."/>
            <person name="Chavez-Ramirez B."/>
            <person name="Beukes C."/>
            <person name="Steenkamp E.T."/>
            <person name="Hirsch A.M."/>
            <person name="Manyaka P."/>
            <person name="Maluk M."/>
            <person name="Lafos M."/>
            <person name="Crook M."/>
            <person name="Gross E."/>
            <person name="Simon M.F."/>
            <person name="Bueno dos Reis Junior F."/>
            <person name="Poole P.S."/>
            <person name="Venter S.N."/>
            <person name="James E.K."/>
        </authorList>
    </citation>
    <scope>NUCLEOTIDE SEQUENCE [LARGE SCALE GENOMIC DNA]</scope>
    <source>
        <strain evidence="3 4">GIMN1.004</strain>
    </source>
</reference>
<dbReference type="PANTHER" id="PTHR23028:SF53">
    <property type="entry name" value="ACYL_TRANSF_3 DOMAIN-CONTAINING PROTEIN"/>
    <property type="match status" value="1"/>
</dbReference>
<name>A0A2N7VFF3_9BURK</name>
<dbReference type="GO" id="GO:0000271">
    <property type="term" value="P:polysaccharide biosynthetic process"/>
    <property type="evidence" value="ECO:0007669"/>
    <property type="project" value="TreeGrafter"/>
</dbReference>
<feature type="transmembrane region" description="Helical" evidence="1">
    <location>
        <begin position="162"/>
        <end position="194"/>
    </location>
</feature>
<feature type="transmembrane region" description="Helical" evidence="1">
    <location>
        <begin position="322"/>
        <end position="345"/>
    </location>
</feature>
<dbReference type="GO" id="GO:0016020">
    <property type="term" value="C:membrane"/>
    <property type="evidence" value="ECO:0007669"/>
    <property type="project" value="TreeGrafter"/>
</dbReference>
<evidence type="ECO:0000259" key="2">
    <source>
        <dbReference type="Pfam" id="PF01757"/>
    </source>
</evidence>
<proteinExistence type="predicted"/>
<feature type="domain" description="Acyltransferase 3" evidence="2">
    <location>
        <begin position="8"/>
        <end position="385"/>
    </location>
</feature>
<dbReference type="InterPro" id="IPR002656">
    <property type="entry name" value="Acyl_transf_3_dom"/>
</dbReference>
<keyword evidence="1" id="KW-1133">Transmembrane helix</keyword>
<feature type="transmembrane region" description="Helical" evidence="1">
    <location>
        <begin position="256"/>
        <end position="277"/>
    </location>
</feature>
<dbReference type="OrthoDB" id="9814807at2"/>
<feature type="transmembrane region" description="Helical" evidence="1">
    <location>
        <begin position="89"/>
        <end position="110"/>
    </location>
</feature>
<dbReference type="PANTHER" id="PTHR23028">
    <property type="entry name" value="ACETYLTRANSFERASE"/>
    <property type="match status" value="1"/>
</dbReference>
<evidence type="ECO:0000313" key="3">
    <source>
        <dbReference type="EMBL" id="PMS15876.1"/>
    </source>
</evidence>
<dbReference type="RefSeq" id="WP_102648286.1">
    <property type="nucleotide sequence ID" value="NZ_PNYA01000028.1"/>
</dbReference>
<evidence type="ECO:0000256" key="1">
    <source>
        <dbReference type="SAM" id="Phobius"/>
    </source>
</evidence>
<feature type="transmembrane region" description="Helical" evidence="1">
    <location>
        <begin position="231"/>
        <end position="249"/>
    </location>
</feature>